<keyword evidence="1" id="KW-0812">Transmembrane</keyword>
<proteinExistence type="predicted"/>
<dbReference type="Proteomes" id="UP000243686">
    <property type="component" value="Unassembled WGS sequence"/>
</dbReference>
<evidence type="ECO:0000313" key="3">
    <source>
        <dbReference type="Proteomes" id="UP000243686"/>
    </source>
</evidence>
<feature type="transmembrane region" description="Helical" evidence="1">
    <location>
        <begin position="29"/>
        <end position="47"/>
    </location>
</feature>
<keyword evidence="1" id="KW-1133">Transmembrane helix</keyword>
<protein>
    <submittedName>
        <fullName evidence="2">Uncharacterized protein</fullName>
    </submittedName>
</protein>
<gene>
    <name evidence="2" type="ORF">X801_05485</name>
</gene>
<organism evidence="2 3">
    <name type="scientific">Opisthorchis viverrini</name>
    <name type="common">Southeast Asian liver fluke</name>
    <dbReference type="NCBI Taxonomy" id="6198"/>
    <lineage>
        <taxon>Eukaryota</taxon>
        <taxon>Metazoa</taxon>
        <taxon>Spiralia</taxon>
        <taxon>Lophotrochozoa</taxon>
        <taxon>Platyhelminthes</taxon>
        <taxon>Trematoda</taxon>
        <taxon>Digenea</taxon>
        <taxon>Opisthorchiida</taxon>
        <taxon>Opisthorchiata</taxon>
        <taxon>Opisthorchiidae</taxon>
        <taxon>Opisthorchis</taxon>
    </lineage>
</organism>
<reference evidence="2 3" key="1">
    <citation type="submission" date="2015-03" db="EMBL/GenBank/DDBJ databases">
        <title>Draft genome of the nematode, Opisthorchis viverrini.</title>
        <authorList>
            <person name="Mitreva M."/>
        </authorList>
    </citation>
    <scope>NUCLEOTIDE SEQUENCE [LARGE SCALE GENOMIC DNA]</scope>
    <source>
        <strain evidence="2">Khon Kaen</strain>
    </source>
</reference>
<evidence type="ECO:0000256" key="1">
    <source>
        <dbReference type="SAM" id="Phobius"/>
    </source>
</evidence>
<keyword evidence="1" id="KW-0472">Membrane</keyword>
<keyword evidence="3" id="KW-1185">Reference proteome</keyword>
<accession>A0A1S8WW30</accession>
<sequence length="108" mass="11248">MGVFAFLVVADFLGFLGASATTGLGLTGFLVALGFFGAAGLLVLAALRLSNYVFFGHLVAPGCTFALANDANEDAFPDEMNVATTDVRDKLIDINFVVGGDKLLDGRK</sequence>
<name>A0A1S8WW30_OPIVI</name>
<dbReference type="AlphaFoldDB" id="A0A1S8WW30"/>
<evidence type="ECO:0000313" key="2">
    <source>
        <dbReference type="EMBL" id="OON18658.1"/>
    </source>
</evidence>
<dbReference type="EMBL" id="KV893973">
    <property type="protein sequence ID" value="OON18658.1"/>
    <property type="molecule type" value="Genomic_DNA"/>
</dbReference>